<evidence type="ECO:0000259" key="2">
    <source>
        <dbReference type="Pfam" id="PF02120"/>
    </source>
</evidence>
<accession>A0A6L6J2G7</accession>
<evidence type="ECO:0000313" key="4">
    <source>
        <dbReference type="Proteomes" id="UP000478183"/>
    </source>
</evidence>
<protein>
    <recommendedName>
        <fullName evidence="2">Flagellar hook-length control protein-like C-terminal domain-containing protein</fullName>
    </recommendedName>
</protein>
<feature type="compositionally biased region" description="Basic and acidic residues" evidence="1">
    <location>
        <begin position="320"/>
        <end position="337"/>
    </location>
</feature>
<feature type="region of interest" description="Disordered" evidence="1">
    <location>
        <begin position="498"/>
        <end position="525"/>
    </location>
</feature>
<feature type="compositionally biased region" description="Low complexity" evidence="1">
    <location>
        <begin position="362"/>
        <end position="372"/>
    </location>
</feature>
<dbReference type="Pfam" id="PF02120">
    <property type="entry name" value="Flg_hook"/>
    <property type="match status" value="1"/>
</dbReference>
<sequence length="551" mass="59934">MLEAIAAHSYTLSKAQPLARGSTNDSNFEFEREFVQSEISRAGQIVDMIGEEDIEITTTGDSICTNDSTTDVCSGDTNLPSPAGCNSCDFEQVFEQLDRPSFHPNANDSVIIEDGNTEVGAEKMPRTLVNKLSIDPNSDLSNQHFPIKRREEGIVEFVPDFDFFSLPDQLPSTPPLTKSIPKLSLPRANEINGATKTAPEAAPIIFDTTLHSTTTSPAIYNSVIIRQNHDTGSIDRSKHLPVTNPDDKSNRFETLSTANTEAFNISDIIVSSKPALQDIDRNQTNDGTFLDDVKTSEHSVNSANGRGISVSGSVVAPHTFSDRAVSESRTDPGRLLRQENSADPDLPKVEGRNTTPNPGFNSVQSVSSSDISMAQPTGSDPALSDLKPYGEAGPDLSVRFGREPLQGPLYGNQAPQLFHQEPHEILRQISRQAQPLDSNEIEITLSPDELGKVRMVVASGDTISVTIYAENRETLDLLRRNSEQLAKELRESGFADASLSFSDQGDGAEQKRWHEKSGSSNSMGVGAEAVTVTPTTESPRLVSLRQIDIRI</sequence>
<dbReference type="InterPro" id="IPR021136">
    <property type="entry name" value="Flagellar_hook_control-like_C"/>
</dbReference>
<dbReference type="InterPro" id="IPR038610">
    <property type="entry name" value="FliK-like_C_sf"/>
</dbReference>
<dbReference type="Proteomes" id="UP000478183">
    <property type="component" value="Unassembled WGS sequence"/>
</dbReference>
<feature type="compositionally biased region" description="Basic and acidic residues" evidence="1">
    <location>
        <begin position="508"/>
        <end position="517"/>
    </location>
</feature>
<proteinExistence type="predicted"/>
<gene>
    <name evidence="3" type="ORF">GL286_00030</name>
</gene>
<name>A0A6L6J2G7_9RHOB</name>
<feature type="compositionally biased region" description="Polar residues" evidence="1">
    <location>
        <begin position="352"/>
        <end position="361"/>
    </location>
</feature>
<dbReference type="AlphaFoldDB" id="A0A6L6J2G7"/>
<keyword evidence="4" id="KW-1185">Reference proteome</keyword>
<dbReference type="CDD" id="cd17470">
    <property type="entry name" value="T3SS_Flik_C"/>
    <property type="match status" value="1"/>
</dbReference>
<organism evidence="3 4">
    <name type="scientific">Paracoccus aestuariivivens</name>
    <dbReference type="NCBI Taxonomy" id="1820333"/>
    <lineage>
        <taxon>Bacteria</taxon>
        <taxon>Pseudomonadati</taxon>
        <taxon>Pseudomonadota</taxon>
        <taxon>Alphaproteobacteria</taxon>
        <taxon>Rhodobacterales</taxon>
        <taxon>Paracoccaceae</taxon>
        <taxon>Paracoccus</taxon>
    </lineage>
</organism>
<dbReference type="RefSeq" id="WP_155093515.1">
    <property type="nucleotide sequence ID" value="NZ_WMIE01000001.1"/>
</dbReference>
<reference evidence="3 4" key="1">
    <citation type="submission" date="2019-11" db="EMBL/GenBank/DDBJ databases">
        <authorList>
            <person name="Dong K."/>
        </authorList>
    </citation>
    <scope>NUCLEOTIDE SEQUENCE [LARGE SCALE GENOMIC DNA]</scope>
    <source>
        <strain evidence="3 4">NBRC 111993</strain>
    </source>
</reference>
<feature type="region of interest" description="Disordered" evidence="1">
    <location>
        <begin position="295"/>
        <end position="385"/>
    </location>
</feature>
<dbReference type="EMBL" id="WMIE01000001">
    <property type="protein sequence ID" value="MTH76110.1"/>
    <property type="molecule type" value="Genomic_DNA"/>
</dbReference>
<comment type="caution">
    <text evidence="3">The sequence shown here is derived from an EMBL/GenBank/DDBJ whole genome shotgun (WGS) entry which is preliminary data.</text>
</comment>
<evidence type="ECO:0000313" key="3">
    <source>
        <dbReference type="EMBL" id="MTH76110.1"/>
    </source>
</evidence>
<dbReference type="Gene3D" id="3.30.750.140">
    <property type="match status" value="1"/>
</dbReference>
<evidence type="ECO:0000256" key="1">
    <source>
        <dbReference type="SAM" id="MobiDB-lite"/>
    </source>
</evidence>
<dbReference type="OrthoDB" id="7203912at2"/>
<feature type="domain" description="Flagellar hook-length control protein-like C-terminal" evidence="2">
    <location>
        <begin position="434"/>
        <end position="508"/>
    </location>
</feature>